<dbReference type="EMBL" id="JANUGQ010000012">
    <property type="protein sequence ID" value="MCS0637215.1"/>
    <property type="molecule type" value="Genomic_DNA"/>
</dbReference>
<evidence type="ECO:0000313" key="1">
    <source>
        <dbReference type="EMBL" id="MCS0637215.1"/>
    </source>
</evidence>
<evidence type="ECO:0000313" key="2">
    <source>
        <dbReference type="Proteomes" id="UP001431313"/>
    </source>
</evidence>
<dbReference type="Proteomes" id="UP001431313">
    <property type="component" value="Unassembled WGS sequence"/>
</dbReference>
<protein>
    <submittedName>
        <fullName evidence="1">Uncharacterized protein</fullName>
    </submittedName>
</protein>
<sequence>MMAQNDEEVLRRITEIKTEVASVKTTLNTHAKADNTVTNAELSEQTKKVLEAIKKGPDKENKSAWESFFEALGLKDLVAAVKEPQWQNALYLAIAAVGTLLLGKLLDLGKLFNFGLEKLWKAVALRRDPNSTSQGRILTLNERGIPSFRPRAEVETPPLVSVANADTASLDALNRALQGLRPEVTEFNTAVRALPSARQISKSAAAIEKLKRALTGLPSVTPIRNLTAAVNRLNNASDRYRPNALPNAAAMNSTASAAGNLTRATDGLREGFRQLADAARGVASAVGTN</sequence>
<reference evidence="1" key="1">
    <citation type="submission" date="2022-08" db="EMBL/GenBank/DDBJ databases">
        <authorList>
            <person name="Somphong A."/>
            <person name="Phongsopitanun W."/>
        </authorList>
    </citation>
    <scope>NUCLEOTIDE SEQUENCE</scope>
    <source>
        <strain evidence="1">LP05-1</strain>
    </source>
</reference>
<comment type="caution">
    <text evidence="1">The sequence shown here is derived from an EMBL/GenBank/DDBJ whole genome shotgun (WGS) entry which is preliminary data.</text>
</comment>
<keyword evidence="2" id="KW-1185">Reference proteome</keyword>
<dbReference type="RefSeq" id="WP_258788451.1">
    <property type="nucleotide sequence ID" value="NZ_JANUGQ010000012.1"/>
</dbReference>
<organism evidence="1 2">
    <name type="scientific">Streptomyces pyxinae</name>
    <dbReference type="NCBI Taxonomy" id="2970734"/>
    <lineage>
        <taxon>Bacteria</taxon>
        <taxon>Bacillati</taxon>
        <taxon>Actinomycetota</taxon>
        <taxon>Actinomycetes</taxon>
        <taxon>Kitasatosporales</taxon>
        <taxon>Streptomycetaceae</taxon>
        <taxon>Streptomyces</taxon>
    </lineage>
</organism>
<name>A0ABT2CIU3_9ACTN</name>
<proteinExistence type="predicted"/>
<gene>
    <name evidence="1" type="ORF">NX801_16405</name>
</gene>
<accession>A0ABT2CIU3</accession>